<dbReference type="AlphaFoldDB" id="H3ARX0"/>
<keyword evidence="6" id="KW-0238">DNA-binding</keyword>
<dbReference type="Pfam" id="PF05699">
    <property type="entry name" value="Dimer_Tnp_hAT"/>
    <property type="match status" value="1"/>
</dbReference>
<feature type="domain" description="BED-type" evidence="10">
    <location>
        <begin position="1"/>
        <end position="48"/>
    </location>
</feature>
<evidence type="ECO:0000256" key="9">
    <source>
        <dbReference type="PROSITE-ProRule" id="PRU00027"/>
    </source>
</evidence>
<keyword evidence="2" id="KW-0479">Metal-binding</keyword>
<reference evidence="11" key="3">
    <citation type="submission" date="2025-09" db="UniProtKB">
        <authorList>
            <consortium name="Ensembl"/>
        </authorList>
    </citation>
    <scope>IDENTIFICATION</scope>
</reference>
<name>H3ARX0_LATCH</name>
<protein>
    <recommendedName>
        <fullName evidence="10">BED-type domain-containing protein</fullName>
    </recommendedName>
</protein>
<dbReference type="Pfam" id="PF02892">
    <property type="entry name" value="zf-BED"/>
    <property type="match status" value="1"/>
</dbReference>
<evidence type="ECO:0000256" key="2">
    <source>
        <dbReference type="ARBA" id="ARBA00022723"/>
    </source>
</evidence>
<evidence type="ECO:0000256" key="5">
    <source>
        <dbReference type="ARBA" id="ARBA00023015"/>
    </source>
</evidence>
<dbReference type="GO" id="GO:0005634">
    <property type="term" value="C:nucleus"/>
    <property type="evidence" value="ECO:0007669"/>
    <property type="project" value="UniProtKB-SubCell"/>
</dbReference>
<dbReference type="InterPro" id="IPR012337">
    <property type="entry name" value="RNaseH-like_sf"/>
</dbReference>
<sequence>SNAWKYFEKLNETTMQCNFCSTSFSYHKSTTSMLNHLKLKHPSANLENNTDCVCGKKQASITTFTALSSSRRCDQSRAERTTVLIAKMIAKDMLPISFVEGDGFQELLEYIEQEYTVPARKTIMASLEKLHTECAAAVSDKLAIAEKVAITTDSWAALNTESYVTITWRFIRQQKMESVVLQTRTMPERHTAENLADMLNIAAETWNLKGKITTCVHDNASNIVLANTVLLEWESNPCFSLTINDGFKVSSINRVAGAASRLVSYFYHSTVATQALKLKQQQQNLPQHHLMQYCKMRWNSINNMFERLQEQRWEIAAVLSDRSFTKLAEDYQELLPVLHSLKCATTALCGESEVSISMVYPVTATLLSKHLKLVPEESNKVTEFKTAVSESLRRCLEPAALHRAGKAALISSLLDPQHKHLKFIDAPVRMAVREKLDGLLSNLPQNNDNIEGVGPHTSMLELEAANSTVKKLHTECDKHIAMATLFGDDYYMEKASVQIELENYILEPCIPPDWWRVNENRYRKLAHLAKAYLCIPATSVPAERVFSAAGLTVNRLRSHLSPEHVDMLIFLKKNL</sequence>
<evidence type="ECO:0000256" key="8">
    <source>
        <dbReference type="ARBA" id="ARBA00023242"/>
    </source>
</evidence>
<dbReference type="InParanoid" id="H3ARX0"/>
<dbReference type="InterPro" id="IPR003656">
    <property type="entry name" value="Znf_BED"/>
</dbReference>
<evidence type="ECO:0000256" key="4">
    <source>
        <dbReference type="ARBA" id="ARBA00022833"/>
    </source>
</evidence>
<organism evidence="11 12">
    <name type="scientific">Latimeria chalumnae</name>
    <name type="common">Coelacanth</name>
    <dbReference type="NCBI Taxonomy" id="7897"/>
    <lineage>
        <taxon>Eukaryota</taxon>
        <taxon>Metazoa</taxon>
        <taxon>Chordata</taxon>
        <taxon>Craniata</taxon>
        <taxon>Vertebrata</taxon>
        <taxon>Euteleostomi</taxon>
        <taxon>Coelacanthiformes</taxon>
        <taxon>Coelacanthidae</taxon>
        <taxon>Latimeria</taxon>
    </lineage>
</organism>
<dbReference type="PANTHER" id="PTHR46481">
    <property type="entry name" value="ZINC FINGER BED DOMAIN-CONTAINING PROTEIN 4"/>
    <property type="match status" value="1"/>
</dbReference>
<dbReference type="Proteomes" id="UP000008672">
    <property type="component" value="Unassembled WGS sequence"/>
</dbReference>
<dbReference type="PROSITE" id="PS50808">
    <property type="entry name" value="ZF_BED"/>
    <property type="match status" value="1"/>
</dbReference>
<evidence type="ECO:0000256" key="3">
    <source>
        <dbReference type="ARBA" id="ARBA00022771"/>
    </source>
</evidence>
<dbReference type="GO" id="GO:0003677">
    <property type="term" value="F:DNA binding"/>
    <property type="evidence" value="ECO:0007669"/>
    <property type="project" value="UniProtKB-KW"/>
</dbReference>
<keyword evidence="12" id="KW-1185">Reference proteome</keyword>
<evidence type="ECO:0000313" key="11">
    <source>
        <dbReference type="Ensembl" id="ENSLACP00000012391.1"/>
    </source>
</evidence>
<keyword evidence="8" id="KW-0539">Nucleus</keyword>
<dbReference type="SMART" id="SM00614">
    <property type="entry name" value="ZnF_BED"/>
    <property type="match status" value="1"/>
</dbReference>
<dbReference type="EMBL" id="AFYH01057661">
    <property type="status" value="NOT_ANNOTATED_CDS"/>
    <property type="molecule type" value="Genomic_DNA"/>
</dbReference>
<keyword evidence="3 9" id="KW-0863">Zinc-finger</keyword>
<dbReference type="Ensembl" id="ENSLACT00000012484.1">
    <property type="protein sequence ID" value="ENSLACP00000012391.1"/>
    <property type="gene ID" value="ENSLACG00000010912.1"/>
</dbReference>
<keyword evidence="4" id="KW-0862">Zinc</keyword>
<evidence type="ECO:0000259" key="10">
    <source>
        <dbReference type="PROSITE" id="PS50808"/>
    </source>
</evidence>
<evidence type="ECO:0000256" key="7">
    <source>
        <dbReference type="ARBA" id="ARBA00023163"/>
    </source>
</evidence>
<dbReference type="InterPro" id="IPR052035">
    <property type="entry name" value="ZnF_BED_domain_contain"/>
</dbReference>
<keyword evidence="7" id="KW-0804">Transcription</keyword>
<reference evidence="12" key="1">
    <citation type="submission" date="2011-08" db="EMBL/GenBank/DDBJ databases">
        <title>The draft genome of Latimeria chalumnae.</title>
        <authorList>
            <person name="Di Palma F."/>
            <person name="Alfoldi J."/>
            <person name="Johnson J."/>
            <person name="Berlin A."/>
            <person name="Gnerre S."/>
            <person name="Jaffe D."/>
            <person name="MacCallum I."/>
            <person name="Young S."/>
            <person name="Walker B.J."/>
            <person name="Lander E."/>
            <person name="Lindblad-Toh K."/>
        </authorList>
    </citation>
    <scope>NUCLEOTIDE SEQUENCE [LARGE SCALE GENOMIC DNA]</scope>
    <source>
        <strain evidence="12">Wild caught</strain>
    </source>
</reference>
<reference evidence="11" key="2">
    <citation type="submission" date="2025-08" db="UniProtKB">
        <authorList>
            <consortium name="Ensembl"/>
        </authorList>
    </citation>
    <scope>IDENTIFICATION</scope>
</reference>
<dbReference type="OMA" id="INWIASW"/>
<dbReference type="InterPro" id="IPR036236">
    <property type="entry name" value="Znf_C2H2_sf"/>
</dbReference>
<dbReference type="eggNOG" id="KOG1121">
    <property type="taxonomic scope" value="Eukaryota"/>
</dbReference>
<dbReference type="GO" id="GO:0008270">
    <property type="term" value="F:zinc ion binding"/>
    <property type="evidence" value="ECO:0007669"/>
    <property type="project" value="UniProtKB-KW"/>
</dbReference>
<evidence type="ECO:0000256" key="1">
    <source>
        <dbReference type="ARBA" id="ARBA00004123"/>
    </source>
</evidence>
<evidence type="ECO:0000256" key="6">
    <source>
        <dbReference type="ARBA" id="ARBA00023125"/>
    </source>
</evidence>
<dbReference type="SUPFAM" id="SSF57667">
    <property type="entry name" value="beta-beta-alpha zinc fingers"/>
    <property type="match status" value="1"/>
</dbReference>
<dbReference type="InterPro" id="IPR008906">
    <property type="entry name" value="HATC_C_dom"/>
</dbReference>
<dbReference type="PANTHER" id="PTHR46481:SF9">
    <property type="entry name" value="ZINC FINGER BED DOMAIN-CONTAINING PROTEIN 1-LIKE"/>
    <property type="match status" value="1"/>
</dbReference>
<comment type="subcellular location">
    <subcellularLocation>
        <location evidence="1">Nucleus</location>
    </subcellularLocation>
</comment>
<dbReference type="SUPFAM" id="SSF53098">
    <property type="entry name" value="Ribonuclease H-like"/>
    <property type="match status" value="1"/>
</dbReference>
<dbReference type="GeneTree" id="ENSGT00940000158431"/>
<dbReference type="SUPFAM" id="SSF140996">
    <property type="entry name" value="Hermes dimerisation domain"/>
    <property type="match status" value="1"/>
</dbReference>
<dbReference type="HOGENOM" id="CLU_009123_12_2_1"/>
<accession>H3ARX0</accession>
<dbReference type="GO" id="GO:0046983">
    <property type="term" value="F:protein dimerization activity"/>
    <property type="evidence" value="ECO:0007669"/>
    <property type="project" value="InterPro"/>
</dbReference>
<evidence type="ECO:0000313" key="12">
    <source>
        <dbReference type="Proteomes" id="UP000008672"/>
    </source>
</evidence>
<keyword evidence="5" id="KW-0805">Transcription regulation</keyword>
<proteinExistence type="predicted"/>